<dbReference type="PROSITE" id="PS50927">
    <property type="entry name" value="BULB_LECTIN"/>
    <property type="match status" value="1"/>
</dbReference>
<organism evidence="3 4">
    <name type="scientific">Streptomyces spectabilis</name>
    <dbReference type="NCBI Taxonomy" id="68270"/>
    <lineage>
        <taxon>Bacteria</taxon>
        <taxon>Bacillati</taxon>
        <taxon>Actinomycetota</taxon>
        <taxon>Actinomycetes</taxon>
        <taxon>Kitasatosporales</taxon>
        <taxon>Streptomycetaceae</taxon>
        <taxon>Streptomyces</taxon>
    </lineage>
</organism>
<dbReference type="InterPro" id="IPR001480">
    <property type="entry name" value="Bulb-type_lectin_dom"/>
</dbReference>
<evidence type="ECO:0000313" key="5">
    <source>
        <dbReference type="Proteomes" id="UP000549009"/>
    </source>
</evidence>
<keyword evidence="5" id="KW-1185">Reference proteome</keyword>
<dbReference type="EMBL" id="CP023690">
    <property type="protein sequence ID" value="QEV64006.1"/>
    <property type="molecule type" value="Genomic_DNA"/>
</dbReference>
<dbReference type="RefSeq" id="WP_150514861.1">
    <property type="nucleotide sequence ID" value="NZ_BMSQ01000009.1"/>
</dbReference>
<dbReference type="Proteomes" id="UP000326505">
    <property type="component" value="Chromosome"/>
</dbReference>
<dbReference type="InterPro" id="IPR036426">
    <property type="entry name" value="Bulb-type_lectin_dom_sf"/>
</dbReference>
<feature type="domain" description="Bulb-type lectin" evidence="1">
    <location>
        <begin position="6"/>
        <end position="115"/>
    </location>
</feature>
<dbReference type="Gene3D" id="2.90.10.10">
    <property type="entry name" value="Bulb-type lectin domain"/>
    <property type="match status" value="2"/>
</dbReference>
<accession>A0A5P2XN88</accession>
<dbReference type="AlphaFoldDB" id="A0A5P2XN88"/>
<evidence type="ECO:0000313" key="3">
    <source>
        <dbReference type="EMBL" id="QEV64006.1"/>
    </source>
</evidence>
<dbReference type="EMBL" id="JACHJD010000002">
    <property type="protein sequence ID" value="MBB5102220.1"/>
    <property type="molecule type" value="Genomic_DNA"/>
</dbReference>
<evidence type="ECO:0000313" key="4">
    <source>
        <dbReference type="Proteomes" id="UP000326505"/>
    </source>
</evidence>
<evidence type="ECO:0000259" key="1">
    <source>
        <dbReference type="PROSITE" id="PS50927"/>
    </source>
</evidence>
<dbReference type="SMART" id="SM00108">
    <property type="entry name" value="B_lectin"/>
    <property type="match status" value="1"/>
</dbReference>
<name>A0A5P2XN88_STRST</name>
<gene>
    <name evidence="3" type="ORF">CP982_39330</name>
    <name evidence="2" type="ORF">FHS40_001273</name>
</gene>
<reference evidence="2 5" key="2">
    <citation type="submission" date="2020-08" db="EMBL/GenBank/DDBJ databases">
        <title>Genomic Encyclopedia of Type Strains, Phase III (KMG-III): the genomes of soil and plant-associated and newly described type strains.</title>
        <authorList>
            <person name="Whitman W."/>
        </authorList>
    </citation>
    <scope>NUCLEOTIDE SEQUENCE [LARGE SCALE GENOMIC DNA]</scope>
    <source>
        <strain evidence="2 5">CECT 3146</strain>
    </source>
</reference>
<reference evidence="3 4" key="1">
    <citation type="submission" date="2017-09" db="EMBL/GenBank/DDBJ databases">
        <authorList>
            <person name="Lee N."/>
            <person name="Cho B.-K."/>
        </authorList>
    </citation>
    <scope>NUCLEOTIDE SEQUENCE [LARGE SCALE GENOMIC DNA]</scope>
    <source>
        <strain evidence="3 4">ATCC 27465</strain>
    </source>
</reference>
<dbReference type="KEGG" id="sspb:CP982_39330"/>
<dbReference type="Proteomes" id="UP000549009">
    <property type="component" value="Unassembled WGS sequence"/>
</dbReference>
<sequence length="116" mass="12891">MSNNDVYPNTPSSTIHRNMAWTSGNGHTLLRLQEDGNFVVYRDSVEKPVWSPDTRPDGYRAVMQGDGNLVVYAQDDRPVWASNTSGRHGAILSVQDDGNVCIYYQGQPIWCTETAG</sequence>
<proteinExistence type="predicted"/>
<evidence type="ECO:0000313" key="2">
    <source>
        <dbReference type="EMBL" id="MBB5102220.1"/>
    </source>
</evidence>
<dbReference type="OrthoDB" id="516973at2"/>
<dbReference type="SUPFAM" id="SSF51110">
    <property type="entry name" value="alpha-D-mannose-specific plant lectins"/>
    <property type="match status" value="1"/>
</dbReference>
<protein>
    <recommendedName>
        <fullName evidence="1">Bulb-type lectin domain-containing protein</fullName>
    </recommendedName>
</protein>